<feature type="compositionally biased region" description="Basic and acidic residues" evidence="1">
    <location>
        <begin position="91"/>
        <end position="103"/>
    </location>
</feature>
<evidence type="ECO:0000313" key="4">
    <source>
        <dbReference type="Proteomes" id="UP000653480"/>
    </source>
</evidence>
<feature type="region of interest" description="Disordered" evidence="1">
    <location>
        <begin position="55"/>
        <end position="108"/>
    </location>
</feature>
<proteinExistence type="predicted"/>
<reference evidence="3" key="2">
    <citation type="submission" date="2020-09" db="EMBL/GenBank/DDBJ databases">
        <authorList>
            <person name="Sun Q."/>
            <person name="Zhou Y."/>
        </authorList>
    </citation>
    <scope>NUCLEOTIDE SEQUENCE</scope>
    <source>
        <strain evidence="3">CGMCC 4.7138</strain>
    </source>
</reference>
<name>A0A8H9H4E6_9ACTN</name>
<organism evidence="3 4">
    <name type="scientific">Microbispora bryophytorum</name>
    <dbReference type="NCBI Taxonomy" id="1460882"/>
    <lineage>
        <taxon>Bacteria</taxon>
        <taxon>Bacillati</taxon>
        <taxon>Actinomycetota</taxon>
        <taxon>Actinomycetes</taxon>
        <taxon>Streptosporangiales</taxon>
        <taxon>Streptosporangiaceae</taxon>
        <taxon>Microbispora</taxon>
    </lineage>
</organism>
<evidence type="ECO:0000256" key="1">
    <source>
        <dbReference type="SAM" id="MobiDB-lite"/>
    </source>
</evidence>
<evidence type="ECO:0000313" key="3">
    <source>
        <dbReference type="EMBL" id="GGO17372.1"/>
    </source>
</evidence>
<feature type="chain" id="PRO_5034287302" description="Pentapeptide repeat-containing protein" evidence="2">
    <location>
        <begin position="32"/>
        <end position="192"/>
    </location>
</feature>
<reference evidence="3" key="1">
    <citation type="journal article" date="2014" name="Int. J. Syst. Evol. Microbiol.">
        <title>Complete genome sequence of Corynebacterium casei LMG S-19264T (=DSM 44701T), isolated from a smear-ripened cheese.</title>
        <authorList>
            <consortium name="US DOE Joint Genome Institute (JGI-PGF)"/>
            <person name="Walter F."/>
            <person name="Albersmeier A."/>
            <person name="Kalinowski J."/>
            <person name="Ruckert C."/>
        </authorList>
    </citation>
    <scope>NUCLEOTIDE SEQUENCE</scope>
    <source>
        <strain evidence="3">CGMCC 4.7138</strain>
    </source>
</reference>
<gene>
    <name evidence="3" type="ORF">GCM10011574_40880</name>
</gene>
<feature type="signal peptide" evidence="2">
    <location>
        <begin position="1"/>
        <end position="31"/>
    </location>
</feature>
<dbReference type="AlphaFoldDB" id="A0A8H9H4E6"/>
<dbReference type="EMBL" id="BMMN01000007">
    <property type="protein sequence ID" value="GGO17372.1"/>
    <property type="molecule type" value="Genomic_DNA"/>
</dbReference>
<evidence type="ECO:0000256" key="2">
    <source>
        <dbReference type="SAM" id="SignalP"/>
    </source>
</evidence>
<accession>A0A8H9H4E6</accession>
<protein>
    <recommendedName>
        <fullName evidence="5">Pentapeptide repeat-containing protein</fullName>
    </recommendedName>
</protein>
<dbReference type="OrthoDB" id="3539060at2"/>
<dbReference type="Proteomes" id="UP000653480">
    <property type="component" value="Unassembled WGS sequence"/>
</dbReference>
<comment type="caution">
    <text evidence="3">The sequence shown here is derived from an EMBL/GenBank/DDBJ whole genome shotgun (WGS) entry which is preliminary data.</text>
</comment>
<dbReference type="RefSeq" id="WP_142571359.1">
    <property type="nucleotide sequence ID" value="NZ_BMMN01000007.1"/>
</dbReference>
<keyword evidence="4" id="KW-1185">Reference proteome</keyword>
<evidence type="ECO:0008006" key="5">
    <source>
        <dbReference type="Google" id="ProtNLM"/>
    </source>
</evidence>
<keyword evidence="2" id="KW-0732">Signal</keyword>
<sequence length="192" mass="21764">MPNLKKIFAGLALSTAVVGGAVAMGATAASADDNPFGKNDDRPVLFKKNVDRPIAKDGAANGVDDSTGGIAQDNRKGEDFFPGASFPNNNNDRERNDRDHNINDRNQNNMWDTNNWWGQNLYKDDKAGHDAFGLVAKDVAFGFQEKDDRSFNWLNNNWWADQNWWDHNNNDWWNRNDREHVNNGNNNRNNDV</sequence>